<dbReference type="EMBL" id="FOCQ01000006">
    <property type="protein sequence ID" value="SEN15020.1"/>
    <property type="molecule type" value="Genomic_DNA"/>
</dbReference>
<dbReference type="STRING" id="1173111.SAMN05444955_106155"/>
<keyword evidence="2" id="KW-1185">Reference proteome</keyword>
<protein>
    <submittedName>
        <fullName evidence="1">CRISPR type I-D/CYANO-associated protein Csc3/Cas10d</fullName>
    </submittedName>
</protein>
<dbReference type="NCBIfam" id="TIGR03174">
    <property type="entry name" value="cas_Csc3"/>
    <property type="match status" value="2"/>
</dbReference>
<organism evidence="1 2">
    <name type="scientific">Lihuaxuella thermophila</name>
    <dbReference type="NCBI Taxonomy" id="1173111"/>
    <lineage>
        <taxon>Bacteria</taxon>
        <taxon>Bacillati</taxon>
        <taxon>Bacillota</taxon>
        <taxon>Bacilli</taxon>
        <taxon>Bacillales</taxon>
        <taxon>Thermoactinomycetaceae</taxon>
        <taxon>Lihuaxuella</taxon>
    </lineage>
</organism>
<dbReference type="Proteomes" id="UP000199695">
    <property type="component" value="Unassembled WGS sequence"/>
</dbReference>
<name>A0A1H8E6H7_9BACL</name>
<dbReference type="AlphaFoldDB" id="A0A1H8E6H7"/>
<evidence type="ECO:0000313" key="2">
    <source>
        <dbReference type="Proteomes" id="UP000199695"/>
    </source>
</evidence>
<proteinExistence type="predicted"/>
<evidence type="ECO:0000313" key="1">
    <source>
        <dbReference type="EMBL" id="SEN15020.1"/>
    </source>
</evidence>
<reference evidence="1 2" key="1">
    <citation type="submission" date="2016-10" db="EMBL/GenBank/DDBJ databases">
        <authorList>
            <person name="de Groot N.N."/>
        </authorList>
    </citation>
    <scope>NUCLEOTIDE SEQUENCE [LARGE SCALE GENOMIC DNA]</scope>
    <source>
        <strain evidence="1 2">DSM 46701</strain>
    </source>
</reference>
<dbReference type="OrthoDB" id="2985373at2"/>
<sequence>MEIREFADQLLLRFAQLQFQGVRVADGIAKSFNYNPERNLLDQSMWDHIRSGVEAFLSLYELLEKYRLPLVEEELKIGLVGFVLHDLHKAASMEKKGSSEYGLSLQDLEQIGKMLCEDLDISPPPAEFLRVAEVSSFSNKLGDFSSLSDEYRWTHIYHWVKLMDRTASITSIAECLEGRTVHNLHHLLQQLLPPKLTGEMRLEFHQLQEIRGMLTTQLHNGMAIIMKKKSFYPWLRFGDGTLYLAFEADQLPDKAGLMDELIELFFQSINSKANEVDSETLFDRSTFKCQTLAFMLYSKPEDFARLFHRLFLKASSSGKTFPDDKFDQGKLPAYGVNDLESLYRKMRVQNPLDEDLREKWFYTARYFAALQRLIQRLENVNGAEAITALAEHLGLSVTDILEAVPQSIQSNNRRFDEAIWLAYRYLDSVTIDDKPVAHFSIEDLRIAVKKIAVAFLNKKVSLERSIEIVDKEMKFRQELVNYFNEQLVLSWEKNRHLNWINDKELLKKKSRSQKNICNLCNRQIESGTDQKVRAPVIQDDVQVFSNRLLPKEKNVSALHWCGICAFEYILRQVFGMSSLGEKNLSRRIYLFAVPSFQLTDESLVYLHEELSHFYATIQVHFRKGRTTWQAPFVEKRDVLIREHIREHFRVYSEYFQLEMAERGRPPSTGDLLKTGMPGNVMLFTYDCYSSSLERTREEAWMKAITAALSLNKLYGFRIMVTEKPFLSLSGVRDLRYVIQLDAPPYKVAQLLGKAEERGTVDFSIPIEQADDMLFRLAYLWEIHRTVHPIDYNKPTDKSISEILHQLEVHPLAGAHFFKRHLTEDAYVTESFVHCCRQINGFKGGCMMGLAREIALASLTLYKPNTSREGRAFRYENLFRIVVKGIKEGRDKSELQGLVMKRLERLIGQGGGYVPTPIDSTAIVQLVDLVYDGFFQRVCKGSLAKLNQKENQLADGIYFETHLERQKEFQEKEKVTV</sequence>
<gene>
    <name evidence="1" type="ORF">SAMN05444955_106155</name>
</gene>
<dbReference type="RefSeq" id="WP_089967302.1">
    <property type="nucleotide sequence ID" value="NZ_FOCQ01000006.1"/>
</dbReference>
<accession>A0A1H8E6H7</accession>
<dbReference type="InterPro" id="IPR017589">
    <property type="entry name" value="CRISPR-assoc_prot_Cas10d/Csc3"/>
</dbReference>